<name>W5IGZ1_SCAIO</name>
<dbReference type="Proteomes" id="UP000005777">
    <property type="component" value="Unassembled WGS sequence"/>
</dbReference>
<keyword evidence="5" id="KW-0326">Glycosidase</keyword>
<dbReference type="SUPFAM" id="SSF52317">
    <property type="entry name" value="Class I glutamine amidotransferase-like"/>
    <property type="match status" value="1"/>
</dbReference>
<evidence type="ECO:0000259" key="10">
    <source>
        <dbReference type="Pfam" id="PF08532"/>
    </source>
</evidence>
<reference evidence="11 12" key="1">
    <citation type="submission" date="2012-01" db="EMBL/GenBank/DDBJ databases">
        <title>The Genome Sequence of Scardovia inopinata F0304.</title>
        <authorList>
            <consortium name="The Broad Institute Genome Sequencing Platform"/>
            <person name="Earl A."/>
            <person name="Ward D."/>
            <person name="Feldgarden M."/>
            <person name="Gevers D."/>
            <person name="Izard J."/>
            <person name="Baranova O.V."/>
            <person name="Blanton J.M."/>
            <person name="Tanner A.C."/>
            <person name="Dewhirst F.E."/>
            <person name="Young S.K."/>
            <person name="Zeng Q."/>
            <person name="Gargeya S."/>
            <person name="Fitzgerald M."/>
            <person name="Haas B."/>
            <person name="Abouelleil A."/>
            <person name="Alvarado L."/>
            <person name="Arachchi H.M."/>
            <person name="Berlin A."/>
            <person name="Chapman S.B."/>
            <person name="Gearin G."/>
            <person name="Goldberg J."/>
            <person name="Griggs A."/>
            <person name="Gujja S."/>
            <person name="Hansen M."/>
            <person name="Heiman D."/>
            <person name="Howarth C."/>
            <person name="Larimer J."/>
            <person name="Lui A."/>
            <person name="MacDonald P.J."/>
            <person name="McCowen C."/>
            <person name="Montmayeur A."/>
            <person name="Murphy C."/>
            <person name="Neiman D."/>
            <person name="Pearson M."/>
            <person name="Priest M."/>
            <person name="Roberts A."/>
            <person name="Saif S."/>
            <person name="Shea T."/>
            <person name="Sisk P."/>
            <person name="Stolte C."/>
            <person name="Sykes S."/>
            <person name="Wortman J."/>
            <person name="Nusbaum C."/>
            <person name="Birren B."/>
        </authorList>
    </citation>
    <scope>NUCLEOTIDE SEQUENCE [LARGE SCALE GENOMIC DNA]</scope>
    <source>
        <strain evidence="11 12">F0304</strain>
    </source>
</reference>
<dbReference type="HOGENOM" id="CLU_012430_1_1_11"/>
<evidence type="ECO:0000313" key="11">
    <source>
        <dbReference type="EMBL" id="EFG26119.1"/>
    </source>
</evidence>
<dbReference type="GO" id="GO:0046872">
    <property type="term" value="F:metal ion binding"/>
    <property type="evidence" value="ECO:0007669"/>
    <property type="project" value="UniProtKB-KW"/>
</dbReference>
<feature type="binding site" evidence="8">
    <location>
        <position position="172"/>
    </location>
    <ligand>
        <name>Zn(2+)</name>
        <dbReference type="ChEBI" id="CHEBI:29105"/>
    </ligand>
</feature>
<accession>W5IGZ1</accession>
<dbReference type="SUPFAM" id="SSF51445">
    <property type="entry name" value="(Trans)glycosidases"/>
    <property type="match status" value="1"/>
</dbReference>
<dbReference type="Gene3D" id="3.20.20.80">
    <property type="entry name" value="Glycosidases"/>
    <property type="match status" value="1"/>
</dbReference>
<dbReference type="eggNOG" id="COG1874">
    <property type="taxonomic scope" value="Bacteria"/>
</dbReference>
<dbReference type="EC" id="3.2.1.23" evidence="3"/>
<dbReference type="Gene3D" id="3.40.50.880">
    <property type="match status" value="1"/>
</dbReference>
<dbReference type="InterPro" id="IPR013738">
    <property type="entry name" value="Beta_galactosidase_Trimer"/>
</dbReference>
<dbReference type="InterPro" id="IPR029062">
    <property type="entry name" value="Class_I_gatase-like"/>
</dbReference>
<dbReference type="EMBL" id="ADCX01000010">
    <property type="protein sequence ID" value="EFG26119.1"/>
    <property type="molecule type" value="Genomic_DNA"/>
</dbReference>
<feature type="binding site" evidence="8">
    <location>
        <position position="167"/>
    </location>
    <ligand>
        <name>Zn(2+)</name>
        <dbReference type="ChEBI" id="CHEBI:29105"/>
    </ligand>
</feature>
<feature type="binding site" evidence="7">
    <location>
        <position position="158"/>
    </location>
    <ligand>
        <name>substrate</name>
    </ligand>
</feature>
<protein>
    <recommendedName>
        <fullName evidence="3">beta-galactosidase</fullName>
        <ecNumber evidence="3">3.2.1.23</ecNumber>
    </recommendedName>
</protein>
<keyword evidence="8" id="KW-0479">Metal-binding</keyword>
<evidence type="ECO:0000256" key="6">
    <source>
        <dbReference type="PIRSR" id="PIRSR001084-1"/>
    </source>
</evidence>
<feature type="active site" description="Proton donor" evidence="6">
    <location>
        <position position="159"/>
    </location>
</feature>
<dbReference type="AlphaFoldDB" id="W5IGZ1"/>
<feature type="binding site" evidence="7">
    <location>
        <position position="120"/>
    </location>
    <ligand>
        <name>substrate</name>
    </ligand>
</feature>
<feature type="active site" description="Nucleophile" evidence="6">
    <location>
        <position position="319"/>
    </location>
</feature>
<evidence type="ECO:0000256" key="3">
    <source>
        <dbReference type="ARBA" id="ARBA00012756"/>
    </source>
</evidence>
<dbReference type="Pfam" id="PF02449">
    <property type="entry name" value="Glyco_hydro_42"/>
    <property type="match status" value="1"/>
</dbReference>
<dbReference type="GO" id="GO:0004565">
    <property type="term" value="F:beta-galactosidase activity"/>
    <property type="evidence" value="ECO:0007669"/>
    <property type="project" value="UniProtKB-EC"/>
</dbReference>
<evidence type="ECO:0000256" key="2">
    <source>
        <dbReference type="ARBA" id="ARBA00005940"/>
    </source>
</evidence>
<dbReference type="RefSeq" id="WP_006293592.1">
    <property type="nucleotide sequence ID" value="NZ_GG770226.1"/>
</dbReference>
<dbReference type="InterPro" id="IPR013529">
    <property type="entry name" value="Glyco_hydro_42_N"/>
</dbReference>
<dbReference type="InterPro" id="IPR017853">
    <property type="entry name" value="GH"/>
</dbReference>
<evidence type="ECO:0000313" key="12">
    <source>
        <dbReference type="Proteomes" id="UP000005777"/>
    </source>
</evidence>
<dbReference type="PIRSF" id="PIRSF001084">
    <property type="entry name" value="B-galactosidase"/>
    <property type="match status" value="1"/>
</dbReference>
<evidence type="ECO:0000259" key="9">
    <source>
        <dbReference type="Pfam" id="PF02449"/>
    </source>
</evidence>
<evidence type="ECO:0000256" key="4">
    <source>
        <dbReference type="ARBA" id="ARBA00022801"/>
    </source>
</evidence>
<feature type="domain" description="Beta-galactosidase trimerisation" evidence="10">
    <location>
        <begin position="410"/>
        <end position="621"/>
    </location>
</feature>
<proteinExistence type="inferred from homology"/>
<evidence type="ECO:0000256" key="8">
    <source>
        <dbReference type="PIRSR" id="PIRSR001084-3"/>
    </source>
</evidence>
<dbReference type="InterPro" id="IPR003476">
    <property type="entry name" value="Glyco_hydro_42"/>
</dbReference>
<keyword evidence="12" id="KW-1185">Reference proteome</keyword>
<comment type="similarity">
    <text evidence="2">Belongs to the glycosyl hydrolase 42 family.</text>
</comment>
<comment type="catalytic activity">
    <reaction evidence="1">
        <text>Hydrolysis of terminal non-reducing beta-D-galactose residues in beta-D-galactosides.</text>
        <dbReference type="EC" id="3.2.1.23"/>
    </reaction>
</comment>
<evidence type="ECO:0000256" key="1">
    <source>
        <dbReference type="ARBA" id="ARBA00001412"/>
    </source>
</evidence>
<dbReference type="GO" id="GO:0005975">
    <property type="term" value="P:carbohydrate metabolic process"/>
    <property type="evidence" value="ECO:0007669"/>
    <property type="project" value="InterPro"/>
</dbReference>
<organism evidence="11 12">
    <name type="scientific">Scardovia inopinata F0304</name>
    <dbReference type="NCBI Taxonomy" id="641146"/>
    <lineage>
        <taxon>Bacteria</taxon>
        <taxon>Bacillati</taxon>
        <taxon>Actinomycetota</taxon>
        <taxon>Actinomycetes</taxon>
        <taxon>Bifidobacteriales</taxon>
        <taxon>Bifidobacteriaceae</taxon>
        <taxon>Scardovia</taxon>
    </lineage>
</organism>
<dbReference type="PANTHER" id="PTHR36447:SF1">
    <property type="entry name" value="BETA-GALACTOSIDASE GANA"/>
    <property type="match status" value="1"/>
</dbReference>
<feature type="binding site" evidence="7">
    <location>
        <position position="327"/>
    </location>
    <ligand>
        <name>substrate</name>
    </ligand>
</feature>
<sequence>MYQKNNEVCNPLTDEKGFLFGGDWNPEQWPEETWENDLRMLEEAHINEATINIFSWALLQSRENSYNFTMLDKIVGLLIKHHFSIIMATSTAALPAWLVNQYPNILLTDVTGRRHVFGGRHNFCPNNPDFRRLSSQLAGLLSQRYGTISGLKAWHVGNEYGGGGSICYCETCARAFRTWLKKKYHSLEELNRRWGMNFWSHTITDWEQIIPPVSYGDGISGDKSVISSLLIEYRRFQNDSQLACFLGEKEAIRQFDSYTPVTTNLMGSFKDLDYFSWGPQMDLVSWDNYPGADMEPSYTAMCHDLMRGVSAGKPFLLMEQTPNQQNWFPFCRVKKPGEVRALSWQAVAHGANSVQFFQLKQSLGGCERFHGAVIGHDGTNQSRTFKQIASLGDEVGRISPVISGSVNHSRVAVMFDWDNYWSLEACVGPTSGLSYPQEVHRFYKTLYRLNLSADIIPSMADLSALEKYDLILAPCLIMVKPGVSEAIEEYVSQGGTFITSYMSGIHNEDDLVIPGGYPGPLRRLTGIWAEEMEAFAPDEAVAVVSTSDKFPQSGKGKTVASLIKLETAQSLAAYGGTTFYTGTPAVTENKYGQGTAYYVGTALDDSSAYAFVKGIADRLQLPYLSSCPGIEISHRYHDKTGEDILFVINTSDHSNSISGDLIKGYKILTAGAEPDSGQQACDTGHQASGVGQYASGRSDFRYENHKQGDIHLDPFQVMILSSQK</sequence>
<feature type="binding site" evidence="8">
    <location>
        <position position="124"/>
    </location>
    <ligand>
        <name>Zn(2+)</name>
        <dbReference type="ChEBI" id="CHEBI:29105"/>
    </ligand>
</feature>
<dbReference type="GO" id="GO:0009341">
    <property type="term" value="C:beta-galactosidase complex"/>
    <property type="evidence" value="ECO:0007669"/>
    <property type="project" value="InterPro"/>
</dbReference>
<gene>
    <name evidence="11" type="ORF">HMPREF9020_01198</name>
</gene>
<comment type="caution">
    <text evidence="11">The sequence shown here is derived from an EMBL/GenBank/DDBJ whole genome shotgun (WGS) entry which is preliminary data.</text>
</comment>
<dbReference type="PANTHER" id="PTHR36447">
    <property type="entry name" value="BETA-GALACTOSIDASE GANA"/>
    <property type="match status" value="1"/>
</dbReference>
<keyword evidence="8" id="KW-0862">Zinc</keyword>
<dbReference type="Pfam" id="PF08532">
    <property type="entry name" value="Glyco_hydro_42M"/>
    <property type="match status" value="1"/>
</dbReference>
<dbReference type="CDD" id="cd03143">
    <property type="entry name" value="A4_beta-galactosidase_middle_domain"/>
    <property type="match status" value="1"/>
</dbReference>
<feature type="domain" description="Glycoside hydrolase family 42 N-terminal" evidence="9">
    <location>
        <begin position="23"/>
        <end position="396"/>
    </location>
</feature>
<feature type="binding site" evidence="8">
    <location>
        <position position="169"/>
    </location>
    <ligand>
        <name>Zn(2+)</name>
        <dbReference type="ChEBI" id="CHEBI:29105"/>
    </ligand>
</feature>
<evidence type="ECO:0000256" key="7">
    <source>
        <dbReference type="PIRSR" id="PIRSR001084-2"/>
    </source>
</evidence>
<keyword evidence="4" id="KW-0378">Hydrolase</keyword>
<evidence type="ECO:0000256" key="5">
    <source>
        <dbReference type="ARBA" id="ARBA00023295"/>
    </source>
</evidence>